<evidence type="ECO:0000256" key="8">
    <source>
        <dbReference type="ARBA" id="ARBA00022840"/>
    </source>
</evidence>
<name>K1R4E6_MAGGI</name>
<evidence type="ECO:0000256" key="1">
    <source>
        <dbReference type="ARBA" id="ARBA00004167"/>
    </source>
</evidence>
<evidence type="ECO:0000256" key="15">
    <source>
        <dbReference type="RuleBase" id="RU000312"/>
    </source>
</evidence>
<dbReference type="CDD" id="cd05044">
    <property type="entry name" value="PTKc_c-ros"/>
    <property type="match status" value="1"/>
</dbReference>
<evidence type="ECO:0000256" key="5">
    <source>
        <dbReference type="ARBA" id="ARBA00022737"/>
    </source>
</evidence>
<comment type="subcellular location">
    <subcellularLocation>
        <location evidence="1">Membrane</location>
        <topology evidence="1">Single-pass membrane protein</topology>
    </subcellularLocation>
</comment>
<evidence type="ECO:0000256" key="6">
    <source>
        <dbReference type="ARBA" id="ARBA00022741"/>
    </source>
</evidence>
<keyword evidence="2 15" id="KW-0597">Phosphoprotein</keyword>
<keyword evidence="13" id="KW-0325">Glycoprotein</keyword>
<dbReference type="SMART" id="SM00060">
    <property type="entry name" value="FN3"/>
    <property type="match status" value="9"/>
</dbReference>
<feature type="region of interest" description="Disordered" evidence="16">
    <location>
        <begin position="2324"/>
        <end position="2412"/>
    </location>
</feature>
<keyword evidence="9" id="KW-1133">Transmembrane helix</keyword>
<comment type="catalytic activity">
    <reaction evidence="14 15">
        <text>L-tyrosyl-[protein] + ATP = O-phospho-L-tyrosyl-[protein] + ADP + H(+)</text>
        <dbReference type="Rhea" id="RHEA:10596"/>
        <dbReference type="Rhea" id="RHEA-COMP:10136"/>
        <dbReference type="Rhea" id="RHEA-COMP:20101"/>
        <dbReference type="ChEBI" id="CHEBI:15378"/>
        <dbReference type="ChEBI" id="CHEBI:30616"/>
        <dbReference type="ChEBI" id="CHEBI:46858"/>
        <dbReference type="ChEBI" id="CHEBI:61978"/>
        <dbReference type="ChEBI" id="CHEBI:456216"/>
        <dbReference type="EC" id="2.7.10.1"/>
    </reaction>
</comment>
<dbReference type="PROSITE" id="PS50011">
    <property type="entry name" value="PROTEIN_KINASE_DOM"/>
    <property type="match status" value="1"/>
</dbReference>
<dbReference type="FunFam" id="1.10.510.10:FF:000341">
    <property type="entry name" value="Tyrosine-protein kinase receptor"/>
    <property type="match status" value="1"/>
</dbReference>
<evidence type="ECO:0000256" key="12">
    <source>
        <dbReference type="ARBA" id="ARBA00023170"/>
    </source>
</evidence>
<dbReference type="PROSITE" id="PS00109">
    <property type="entry name" value="PROTEIN_KINASE_TYR"/>
    <property type="match status" value="1"/>
</dbReference>
<proteinExistence type="inferred from homology"/>
<dbReference type="CDD" id="cd00063">
    <property type="entry name" value="FN3"/>
    <property type="match status" value="6"/>
</dbReference>
<evidence type="ECO:0000256" key="11">
    <source>
        <dbReference type="ARBA" id="ARBA00023137"/>
    </source>
</evidence>
<keyword evidence="11" id="KW-0829">Tyrosine-protein kinase</keyword>
<dbReference type="SMART" id="SM00135">
    <property type="entry name" value="LY"/>
    <property type="match status" value="5"/>
</dbReference>
<dbReference type="InterPro" id="IPR001245">
    <property type="entry name" value="Ser-Thr/Tyr_kinase_cat_dom"/>
</dbReference>
<keyword evidence="4 15" id="KW-0812">Transmembrane</keyword>
<dbReference type="GO" id="GO:0032006">
    <property type="term" value="P:regulation of TOR signaling"/>
    <property type="evidence" value="ECO:0007669"/>
    <property type="project" value="TreeGrafter"/>
</dbReference>
<dbReference type="InterPro" id="IPR013783">
    <property type="entry name" value="Ig-like_fold"/>
</dbReference>
<dbReference type="SMART" id="SM00219">
    <property type="entry name" value="TyrKc"/>
    <property type="match status" value="1"/>
</dbReference>
<sequence length="2550" mass="285820">MIYNLSIFPIVALLPPLPAPELKNGMKGHSWVVLLWNTQRLSNVTYYVQARMPDTAGPWEITTAAWLGGGAINVTNLRPFVTYKFQILLVITPTDFMSSNESVPIITEPYGALLPPLPAPELKNGMKGHSWVVLLWNTQRLSNVTYYVQARMPDTAGPWEITTAAWLGGGAINVTNLRPFVTYKFQILLVITPTDFMSSNESVPIITEPYGAPSEAPKICEVSSPTSTVISISWKPPLYTNGQLLGYYLTLTTLTRENEAKKSTMREVAPDTSGWTFRQLKPGQTYQVNVSATNSVGKGPPGSVNITTAGPGDLSGEDVVFLVLAQDNKVVKQNTKLLPATDPDTVLTLNSSGTTVNGVALDIGKQLLYVSDSTNTIYAHGIGAQGQSRVIFPDLRNPSSLTIHQCDTQTDSCRPASSMLEAVPADIKVDPLNGYLYFTLTSGQQGLYRIDTGDITDQSPAPHRSIIIDNFLAFTLDLNNILIYFPDETQNSMRSSSLDGRDVTDIRKSRTQRARFQGVVSMVYLGDVFYWTNGNQVMREAYDWARDTYYHNQLTMFANHFSGLNVMHKSVQPKPVPHGAPQTLQALFRAVDVLLSWKPPKRLAYQGKGAWNSWSYDIMLLGANQEQKQVISNVWNTSITLSNLDPNTIYNVKVRAKSETGVGPWSGTFKGRTLTEDALTAQMIMIEPNRFGGGVLKSIDTFGGQTRRLAIVRGKVRDMTWTPSTVFMVTEKGELLSYQQGFFVFTEEVTGLVSVAYDWLAGKLYMSLSTNPGTIKRADLSDLTKQEFVTQGLASHMTIDSINGRLYWVTENSVESCLLNGENLIKHFFIPYFSGSKVISLTLNFDIGKLLWYVKSYDRQEVYMTDLIQGESRIGTSGYQLIGTVNSIANDSMIHYHFHRIFWQNSEQQIVMGDLDVNHTSVVSPDRTTIFLVQHSSLHPYPDGLTETTVRVIPTTVDPDSIICNGRWSKFNISWAPASVNYGEIFYEKTNQTWYEVAGFPPYSLMSVRVTGYTYWGYGKSSNTTLYSPMSVPSTPLTPRVFVTQSKATSGSQTCTGALFRWASPSASNGVIDQYIVTFYHTGSENLTKMVLSSTARHFSYGECLQQNYTYSFQVQACTREGYLNPIPRLLLANINNILVMDVDSTHNVHNVVTGTSPLAVTFLQVAQDERVFWVDYNSQLWENSNNGRKKLLDLDVSVTDMTIDWISRTIFIAATQKQNNTSIISSYQLDEGKQTLRMERRGVVISSLIRHPYSSTLYWTENPVAGSSSTLYHCPDEGIPTPLFTPRPQRSVDRPCNCSVSSVGGVLALDHTKGTELDILFYDSATNQISATDRKGCHCRTITRNAQGFPPDLLSVDHMMIYWYQRAGNQLHSLNKVTGTLTPIPVVSIQSIQSLEAYGSHLQPLPSDECLNPEAYTGNISLISHNNVSLVVHLDSVIWPRSCNGVSHPVSKYILYYRQTQQQRDRCQLTSQNCQKVESYSNDVTLTDLDPYTMYTVQGAVSNYYTEYLSEALSPPSYFRTKVGVPSPPTNVNATVDTQITIKVTWSAPVKPNGAISDLRYMVKYSTQINNLYQVLAGNIHGVFSEESQTVQVKTYENPGPIILVNSTHDTLTVSWTPPPDNSTHMHKFYYGKVVDRHVDQWNEADDGLALRTEVLKVYVNTFTNLEPNTLYAIIVKLGYRLPHQQFFWPTDYLKFTYNTTAYVPGTPSIPKINKLNPGYQVEWQAPKDNGKPILNYTLQYCGTVACRVVYEGNLTHWVMDTSKVPQSQDVYFKVAATNILGQVIRRQQQLKQKPVHFIAVARGPDMELATLRDLPTATVQQNNTLYTINMIPTDSDIAALPHFRRDQLMLTKFLGSGAFGEVFEGVAKNILDDNSGKTKVAVKTLRKSASDQEKEEFLKEALLMSNFKHDHILGLLGVCLDNDPQFIILELMEGGDLLSFLRANRPSAVSSVYLTLADLMKICVHVARGCTYLEEMHFVHRDLAARNCLVSSKNPREMVVKIGDFGLARDIYKNDYYRKEGEGLLPVRWMSPESLVDGVFTTQSDIWAFGVLSWEVLTFGQQPYQARTNIEVLHFVRSGGQLDQPENCPQDIFELMKKCWCTSPEDRPSFSTILKQLEEFHKNCAVLLTDYIVPVRNTSPNQDANRWRDSYLYGHFAPPSLRFSSCLNPCEGFLGDQISAYLRNKGLTEGCPSMDVMYKFMDLSVVDCPEMLYTYNPVFNIEKEHPETQIETVGVVEATSTHRPLTRSQGMKAPGCDPETQAKRTKRPNLKISLPSPENYEETVGLYRKIHRATSFDSPEPQETEVDEEMLQYLNPKLSGAPSYLQLISDPNDPPPHAVHSKSRRSSHNSHHASLNSRHNSQSSQSYYRKHRTESQSSRHSSASTDIYSSPVGSNLNLDLPPSSNGQNSEYEHIQPVESVGGKYAPYMMTSPSIPEDDDDAFPEGYDYVDYSHRKLPKSAAYSVIRGTLQCLRNGYSEPGYNPMDIISNNNLNLLNNNLPSMHRAVDNIPGGRTQGQAYPVDNAMRNTIKRKPIFWPSAFYFAEFKTK</sequence>
<dbReference type="FunCoup" id="K1R4E6">
    <property type="interactions" value="59"/>
</dbReference>
<dbReference type="InterPro" id="IPR003961">
    <property type="entry name" value="FN3_dom"/>
</dbReference>
<dbReference type="PROSITE" id="PS50853">
    <property type="entry name" value="FN3"/>
    <property type="match status" value="4"/>
</dbReference>
<dbReference type="SUPFAM" id="SSF56112">
    <property type="entry name" value="Protein kinase-like (PK-like)"/>
    <property type="match status" value="1"/>
</dbReference>
<dbReference type="InParanoid" id="K1R4E6"/>
<dbReference type="GO" id="GO:0007169">
    <property type="term" value="P:cell surface receptor protein tyrosine kinase signaling pathway"/>
    <property type="evidence" value="ECO:0007669"/>
    <property type="project" value="InterPro"/>
</dbReference>
<gene>
    <name evidence="17" type="ORF">CGI_10021867</name>
</gene>
<feature type="compositionally biased region" description="Polar residues" evidence="16">
    <location>
        <begin position="2377"/>
        <end position="2411"/>
    </location>
</feature>
<keyword evidence="8" id="KW-0067">ATP-binding</keyword>
<dbReference type="SUPFAM" id="SSF63825">
    <property type="entry name" value="YWTD domain"/>
    <property type="match status" value="3"/>
</dbReference>
<keyword evidence="5" id="KW-0677">Repeat</keyword>
<dbReference type="InterPro" id="IPR011009">
    <property type="entry name" value="Kinase-like_dom_sf"/>
</dbReference>
<dbReference type="GO" id="GO:0004714">
    <property type="term" value="F:transmembrane receptor protein tyrosine kinase activity"/>
    <property type="evidence" value="ECO:0007669"/>
    <property type="project" value="UniProtKB-EC"/>
</dbReference>
<dbReference type="InterPro" id="IPR017441">
    <property type="entry name" value="Protein_kinase_ATP_BS"/>
</dbReference>
<feature type="compositionally biased region" description="Basic residues" evidence="16">
    <location>
        <begin position="2341"/>
        <end position="2353"/>
    </location>
</feature>
<dbReference type="PANTHER" id="PTHR24416:SF527">
    <property type="entry name" value="PROTO-ONCOGENE TYROSINE-PROTEIN KINASE ROS"/>
    <property type="match status" value="1"/>
</dbReference>
<dbReference type="EC" id="2.7.10.1" evidence="15"/>
<dbReference type="PROSITE" id="PS00107">
    <property type="entry name" value="PROTEIN_KINASE_ATP"/>
    <property type="match status" value="1"/>
</dbReference>
<organism evidence="17">
    <name type="scientific">Magallana gigas</name>
    <name type="common">Pacific oyster</name>
    <name type="synonym">Crassostrea gigas</name>
    <dbReference type="NCBI Taxonomy" id="29159"/>
    <lineage>
        <taxon>Eukaryota</taxon>
        <taxon>Metazoa</taxon>
        <taxon>Spiralia</taxon>
        <taxon>Lophotrochozoa</taxon>
        <taxon>Mollusca</taxon>
        <taxon>Bivalvia</taxon>
        <taxon>Autobranchia</taxon>
        <taxon>Pteriomorphia</taxon>
        <taxon>Ostreida</taxon>
        <taxon>Ostreoidea</taxon>
        <taxon>Ostreidae</taxon>
        <taxon>Magallana</taxon>
    </lineage>
</organism>
<evidence type="ECO:0000256" key="13">
    <source>
        <dbReference type="ARBA" id="ARBA00023180"/>
    </source>
</evidence>
<dbReference type="Gene3D" id="1.10.510.10">
    <property type="entry name" value="Transferase(Phosphotransferase) domain 1"/>
    <property type="match status" value="1"/>
</dbReference>
<evidence type="ECO:0000256" key="3">
    <source>
        <dbReference type="ARBA" id="ARBA00022679"/>
    </source>
</evidence>
<dbReference type="InterPro" id="IPR050122">
    <property type="entry name" value="RTK"/>
</dbReference>
<comment type="similarity">
    <text evidence="15">Belongs to the protein kinase superfamily. Tyr protein kinase family. Insulin receptor subfamily.</text>
</comment>
<evidence type="ECO:0000256" key="14">
    <source>
        <dbReference type="ARBA" id="ARBA00051243"/>
    </source>
</evidence>
<dbReference type="InterPro" id="IPR036116">
    <property type="entry name" value="FN3_sf"/>
</dbReference>
<protein>
    <recommendedName>
        <fullName evidence="15">Tyrosine-protein kinase receptor</fullName>
        <ecNumber evidence="15">2.7.10.1</ecNumber>
    </recommendedName>
</protein>
<dbReference type="Pfam" id="PF00041">
    <property type="entry name" value="fn3"/>
    <property type="match status" value="2"/>
</dbReference>
<dbReference type="InterPro" id="IPR008266">
    <property type="entry name" value="Tyr_kinase_AS"/>
</dbReference>
<dbReference type="SUPFAM" id="SSF49265">
    <property type="entry name" value="Fibronectin type III"/>
    <property type="match status" value="5"/>
</dbReference>
<keyword evidence="10" id="KW-0472">Membrane</keyword>
<evidence type="ECO:0000256" key="7">
    <source>
        <dbReference type="ARBA" id="ARBA00022777"/>
    </source>
</evidence>
<dbReference type="InterPro" id="IPR020635">
    <property type="entry name" value="Tyr_kinase_cat_dom"/>
</dbReference>
<feature type="compositionally biased region" description="Low complexity" evidence="16">
    <location>
        <begin position="2354"/>
        <end position="2363"/>
    </location>
</feature>
<feature type="region of interest" description="Disordered" evidence="16">
    <location>
        <begin position="2243"/>
        <end position="2278"/>
    </location>
</feature>
<reference evidence="17" key="1">
    <citation type="journal article" date="2012" name="Nature">
        <title>The oyster genome reveals stress adaptation and complexity of shell formation.</title>
        <authorList>
            <person name="Zhang G."/>
            <person name="Fang X."/>
            <person name="Guo X."/>
            <person name="Li L."/>
            <person name="Luo R."/>
            <person name="Xu F."/>
            <person name="Yang P."/>
            <person name="Zhang L."/>
            <person name="Wang X."/>
            <person name="Qi H."/>
            <person name="Xiong Z."/>
            <person name="Que H."/>
            <person name="Xie Y."/>
            <person name="Holland P.W."/>
            <person name="Paps J."/>
            <person name="Zhu Y."/>
            <person name="Wu F."/>
            <person name="Chen Y."/>
            <person name="Wang J."/>
            <person name="Peng C."/>
            <person name="Meng J."/>
            <person name="Yang L."/>
            <person name="Liu J."/>
            <person name="Wen B."/>
            <person name="Zhang N."/>
            <person name="Huang Z."/>
            <person name="Zhu Q."/>
            <person name="Feng Y."/>
            <person name="Mount A."/>
            <person name="Hedgecock D."/>
            <person name="Xu Z."/>
            <person name="Liu Y."/>
            <person name="Domazet-Loso T."/>
            <person name="Du Y."/>
            <person name="Sun X."/>
            <person name="Zhang S."/>
            <person name="Liu B."/>
            <person name="Cheng P."/>
            <person name="Jiang X."/>
            <person name="Li J."/>
            <person name="Fan D."/>
            <person name="Wang W."/>
            <person name="Fu W."/>
            <person name="Wang T."/>
            <person name="Wang B."/>
            <person name="Zhang J."/>
            <person name="Peng Z."/>
            <person name="Li Y."/>
            <person name="Li N."/>
            <person name="Wang J."/>
            <person name="Chen M."/>
            <person name="He Y."/>
            <person name="Tan F."/>
            <person name="Song X."/>
            <person name="Zheng Q."/>
            <person name="Huang R."/>
            <person name="Yang H."/>
            <person name="Du X."/>
            <person name="Chen L."/>
            <person name="Yang M."/>
            <person name="Gaffney P.M."/>
            <person name="Wang S."/>
            <person name="Luo L."/>
            <person name="She Z."/>
            <person name="Ming Y."/>
            <person name="Huang W."/>
            <person name="Zhang S."/>
            <person name="Huang B."/>
            <person name="Zhang Y."/>
            <person name="Qu T."/>
            <person name="Ni P."/>
            <person name="Miao G."/>
            <person name="Wang J."/>
            <person name="Wang Q."/>
            <person name="Steinberg C.E."/>
            <person name="Wang H."/>
            <person name="Li N."/>
            <person name="Qian L."/>
            <person name="Zhang G."/>
            <person name="Li Y."/>
            <person name="Yang H."/>
            <person name="Liu X."/>
            <person name="Wang J."/>
            <person name="Yin Y."/>
            <person name="Wang J."/>
        </authorList>
    </citation>
    <scope>NUCLEOTIDE SEQUENCE [LARGE SCALE GENOMIC DNA]</scope>
    <source>
        <strain evidence="17">05x7-T-G4-1.051#20</strain>
    </source>
</reference>
<dbReference type="EMBL" id="JH817080">
    <property type="protein sequence ID" value="EKC40623.1"/>
    <property type="molecule type" value="Genomic_DNA"/>
</dbReference>
<keyword evidence="6" id="KW-0547">Nucleotide-binding</keyword>
<dbReference type="FunFam" id="2.60.40.10:FF:000028">
    <property type="entry name" value="Neuronal cell adhesion molecule"/>
    <property type="match status" value="1"/>
</dbReference>
<dbReference type="InterPro" id="IPR011042">
    <property type="entry name" value="6-blade_b-propeller_TolB-like"/>
</dbReference>
<dbReference type="GO" id="GO:0043235">
    <property type="term" value="C:receptor complex"/>
    <property type="evidence" value="ECO:0007669"/>
    <property type="project" value="TreeGrafter"/>
</dbReference>
<dbReference type="Gene3D" id="2.60.40.10">
    <property type="entry name" value="Immunoglobulins"/>
    <property type="match status" value="7"/>
</dbReference>
<dbReference type="PROSITE" id="PS00239">
    <property type="entry name" value="RECEPTOR_TYR_KIN_II"/>
    <property type="match status" value="1"/>
</dbReference>
<dbReference type="Pfam" id="PF07714">
    <property type="entry name" value="PK_Tyr_Ser-Thr"/>
    <property type="match status" value="1"/>
</dbReference>
<evidence type="ECO:0000256" key="4">
    <source>
        <dbReference type="ARBA" id="ARBA00022692"/>
    </source>
</evidence>
<dbReference type="PANTHER" id="PTHR24416">
    <property type="entry name" value="TYROSINE-PROTEIN KINASE RECEPTOR"/>
    <property type="match status" value="1"/>
</dbReference>
<evidence type="ECO:0000256" key="10">
    <source>
        <dbReference type="ARBA" id="ARBA00023136"/>
    </source>
</evidence>
<evidence type="ECO:0000256" key="9">
    <source>
        <dbReference type="ARBA" id="ARBA00022989"/>
    </source>
</evidence>
<keyword evidence="7 17" id="KW-0418">Kinase</keyword>
<dbReference type="Gene3D" id="2.120.10.30">
    <property type="entry name" value="TolB, C-terminal domain"/>
    <property type="match status" value="3"/>
</dbReference>
<dbReference type="PRINTS" id="PR00109">
    <property type="entry name" value="TYRKINASE"/>
</dbReference>
<dbReference type="GO" id="GO:0005524">
    <property type="term" value="F:ATP binding"/>
    <property type="evidence" value="ECO:0007669"/>
    <property type="project" value="UniProtKB-UniRule"/>
</dbReference>
<keyword evidence="12 15" id="KW-0675">Receptor</keyword>
<dbReference type="InterPro" id="IPR002011">
    <property type="entry name" value="Tyr_kinase_rcpt_2_CS"/>
</dbReference>
<evidence type="ECO:0000313" key="17">
    <source>
        <dbReference type="EMBL" id="EKC40623.1"/>
    </source>
</evidence>
<dbReference type="HOGENOM" id="CLU_000798_0_0_1"/>
<evidence type="ECO:0000256" key="16">
    <source>
        <dbReference type="SAM" id="MobiDB-lite"/>
    </source>
</evidence>
<dbReference type="InterPro" id="IPR000033">
    <property type="entry name" value="LDLR_classB_rpt"/>
</dbReference>
<dbReference type="Gene3D" id="3.30.200.20">
    <property type="entry name" value="Phosphorylase Kinase, domain 1"/>
    <property type="match status" value="1"/>
</dbReference>
<dbReference type="InterPro" id="IPR000719">
    <property type="entry name" value="Prot_kinase_dom"/>
</dbReference>
<keyword evidence="3" id="KW-0808">Transferase</keyword>
<evidence type="ECO:0000256" key="2">
    <source>
        <dbReference type="ARBA" id="ARBA00022553"/>
    </source>
</evidence>
<accession>K1R4E6</accession>
<dbReference type="GO" id="GO:0005886">
    <property type="term" value="C:plasma membrane"/>
    <property type="evidence" value="ECO:0007669"/>
    <property type="project" value="TreeGrafter"/>
</dbReference>